<comment type="caution">
    <text evidence="2">The sequence shown here is derived from an EMBL/GenBank/DDBJ whole genome shotgun (WGS) entry which is preliminary data.</text>
</comment>
<dbReference type="OrthoDB" id="10309016at2759"/>
<dbReference type="AlphaFoldDB" id="A0A5B0QSB0"/>
<sequence length="136" mass="15033">MQFSTLFVLSMMLLFLTHETCCFSWVCLGEGATVCSAPVTKSEKSRNRDLKDFWVSDAKGAGTNLFTCDDVLPGGHLATRGWCCIFKSLKSVCMKINLLLQLQLTTDLPVLLRIPSPPQTSISVWLVITGYTNDPP</sequence>
<evidence type="ECO:0008006" key="4">
    <source>
        <dbReference type="Google" id="ProtNLM"/>
    </source>
</evidence>
<name>A0A5B0QSB0_PUCGR</name>
<feature type="signal peptide" evidence="1">
    <location>
        <begin position="1"/>
        <end position="22"/>
    </location>
</feature>
<organism evidence="2 3">
    <name type="scientific">Puccinia graminis f. sp. tritici</name>
    <dbReference type="NCBI Taxonomy" id="56615"/>
    <lineage>
        <taxon>Eukaryota</taxon>
        <taxon>Fungi</taxon>
        <taxon>Dikarya</taxon>
        <taxon>Basidiomycota</taxon>
        <taxon>Pucciniomycotina</taxon>
        <taxon>Pucciniomycetes</taxon>
        <taxon>Pucciniales</taxon>
        <taxon>Pucciniaceae</taxon>
        <taxon>Puccinia</taxon>
    </lineage>
</organism>
<accession>A0A5B0QSB0</accession>
<proteinExistence type="predicted"/>
<keyword evidence="1" id="KW-0732">Signal</keyword>
<evidence type="ECO:0000256" key="1">
    <source>
        <dbReference type="SAM" id="SignalP"/>
    </source>
</evidence>
<evidence type="ECO:0000313" key="3">
    <source>
        <dbReference type="Proteomes" id="UP000324748"/>
    </source>
</evidence>
<protein>
    <recommendedName>
        <fullName evidence="4">Secreted protein</fullName>
    </recommendedName>
</protein>
<evidence type="ECO:0000313" key="2">
    <source>
        <dbReference type="EMBL" id="KAA1116182.1"/>
    </source>
</evidence>
<reference evidence="2 3" key="1">
    <citation type="submission" date="2019-05" db="EMBL/GenBank/DDBJ databases">
        <title>Emergence of the Ug99 lineage of the wheat stem rust pathogen through somatic hybridization.</title>
        <authorList>
            <person name="Li F."/>
            <person name="Upadhyaya N.M."/>
            <person name="Sperschneider J."/>
            <person name="Matny O."/>
            <person name="Nguyen-Phuc H."/>
            <person name="Mago R."/>
            <person name="Raley C."/>
            <person name="Miller M.E."/>
            <person name="Silverstein K.A.T."/>
            <person name="Henningsen E."/>
            <person name="Hirsch C.D."/>
            <person name="Visser B."/>
            <person name="Pretorius Z.A."/>
            <person name="Steffenson B.J."/>
            <person name="Schwessinger B."/>
            <person name="Dodds P.N."/>
            <person name="Figueroa M."/>
        </authorList>
    </citation>
    <scope>NUCLEOTIDE SEQUENCE [LARGE SCALE GENOMIC DNA]</scope>
    <source>
        <strain evidence="2">21-0</strain>
    </source>
</reference>
<feature type="chain" id="PRO_5022898673" description="Secreted protein" evidence="1">
    <location>
        <begin position="23"/>
        <end position="136"/>
    </location>
</feature>
<dbReference type="Proteomes" id="UP000324748">
    <property type="component" value="Unassembled WGS sequence"/>
</dbReference>
<gene>
    <name evidence="2" type="ORF">PGT21_003730</name>
</gene>
<dbReference type="EMBL" id="VSWC01000003">
    <property type="protein sequence ID" value="KAA1116182.1"/>
    <property type="molecule type" value="Genomic_DNA"/>
</dbReference>
<keyword evidence="3" id="KW-1185">Reference proteome</keyword>